<organism evidence="1">
    <name type="scientific">freshwater metagenome</name>
    <dbReference type="NCBI Taxonomy" id="449393"/>
    <lineage>
        <taxon>unclassified sequences</taxon>
        <taxon>metagenomes</taxon>
        <taxon>ecological metagenomes</taxon>
    </lineage>
</organism>
<name>A0A6J6BNS0_9ZZZZ</name>
<sequence>MGPSPNLRHLELATHESGLNEHSTNELCCLIRCIPYGHSLLPTRCPDAPRLAKFFNAKFYGPARLASCWAFNQHFCMQGPCSRLPRGNSAHRARWLFARPLRQRLQARQNLDLLKVIDRRGVHMNRSLKTPVPPLILILEPSLSRPFCHHQCELHGATRLHQWRQIKLAWQTAICSATHKLAVHKYLDY</sequence>
<proteinExistence type="predicted"/>
<accession>A0A6J6BNS0</accession>
<dbReference type="AlphaFoldDB" id="A0A6J6BNS0"/>
<reference evidence="1" key="1">
    <citation type="submission" date="2020-05" db="EMBL/GenBank/DDBJ databases">
        <authorList>
            <person name="Chiriac C."/>
            <person name="Salcher M."/>
            <person name="Ghai R."/>
            <person name="Kavagutti S V."/>
        </authorList>
    </citation>
    <scope>NUCLEOTIDE SEQUENCE</scope>
</reference>
<evidence type="ECO:0000313" key="1">
    <source>
        <dbReference type="EMBL" id="CAB4540297.1"/>
    </source>
</evidence>
<protein>
    <submittedName>
        <fullName evidence="1">Unannotated protein</fullName>
    </submittedName>
</protein>
<gene>
    <name evidence="1" type="ORF">UFOPK1358_00985</name>
</gene>
<dbReference type="EMBL" id="CAEZSF010000085">
    <property type="protein sequence ID" value="CAB4540297.1"/>
    <property type="molecule type" value="Genomic_DNA"/>
</dbReference>